<accession>F8LF11</accession>
<evidence type="ECO:0000313" key="1">
    <source>
        <dbReference type="EMBL" id="CCB92079.1"/>
    </source>
</evidence>
<gene>
    <name evidence="1" type="primary">sctG</name>
    <name evidence="1" type="synonym">cdsG</name>
    <name evidence="1" type="ORF">WCH_AW06100</name>
</gene>
<organism evidence="1">
    <name type="scientific">Waddlia chondrophila 2032/99</name>
    <dbReference type="NCBI Taxonomy" id="765953"/>
    <lineage>
        <taxon>Bacteria</taxon>
        <taxon>Pseudomonadati</taxon>
        <taxon>Chlamydiota</taxon>
        <taxon>Chlamydiia</taxon>
        <taxon>Parachlamydiales</taxon>
        <taxon>Waddliaceae</taxon>
        <taxon>Waddlia</taxon>
    </lineage>
</organism>
<protein>
    <submittedName>
        <fullName evidence="1">Type III secretion needle formation regulating protein</fullName>
    </submittedName>
</protein>
<dbReference type="AlphaFoldDB" id="F8LF11"/>
<proteinExistence type="predicted"/>
<name>F8LF11_9BACT</name>
<reference evidence="1" key="1">
    <citation type="submission" date="2011-05" db="EMBL/GenBank/DDBJ databases">
        <title>Unity in variety -- the pan-genome of the Chlamydiae.</title>
        <authorList>
            <person name="Collingro A."/>
            <person name="Tischler P."/>
            <person name="Weinmaier T."/>
            <person name="Penz T."/>
            <person name="Heinz E."/>
            <person name="Brunham R.C."/>
            <person name="Read T.D."/>
            <person name="Bavoil P.M."/>
            <person name="Sachse K."/>
            <person name="Kahane S."/>
            <person name="Friedman M.G."/>
            <person name="Rattei T."/>
            <person name="Myers G.S.A."/>
            <person name="Horn M."/>
        </authorList>
    </citation>
    <scope>NUCLEOTIDE SEQUENCE</scope>
    <source>
        <strain evidence="1">2032/99</strain>
    </source>
</reference>
<dbReference type="EMBL" id="FR872661">
    <property type="protein sequence ID" value="CCB92079.1"/>
    <property type="molecule type" value="Genomic_DNA"/>
</dbReference>
<sequence length="37" mass="4136">MIGLWVTFVDRLAKACPGFLQKLPINEGSVESKFLRA</sequence>